<feature type="domain" description="NodB homology" evidence="2">
    <location>
        <begin position="68"/>
        <end position="199"/>
    </location>
</feature>
<dbReference type="Proteomes" id="UP001652582">
    <property type="component" value="Chromosome 2"/>
</dbReference>
<dbReference type="Gene3D" id="3.20.20.370">
    <property type="entry name" value="Glycoside hydrolase/deacetylase"/>
    <property type="match status" value="1"/>
</dbReference>
<dbReference type="CDD" id="cd10975">
    <property type="entry name" value="CE4_CDA_like_2"/>
    <property type="match status" value="1"/>
</dbReference>
<dbReference type="Pfam" id="PF01522">
    <property type="entry name" value="Polysacc_deac_1"/>
    <property type="match status" value="1"/>
</dbReference>
<organism evidence="3 4">
    <name type="scientific">Bicyclus anynana</name>
    <name type="common">Squinting bush brown butterfly</name>
    <dbReference type="NCBI Taxonomy" id="110368"/>
    <lineage>
        <taxon>Eukaryota</taxon>
        <taxon>Metazoa</taxon>
        <taxon>Ecdysozoa</taxon>
        <taxon>Arthropoda</taxon>
        <taxon>Hexapoda</taxon>
        <taxon>Insecta</taxon>
        <taxon>Pterygota</taxon>
        <taxon>Neoptera</taxon>
        <taxon>Endopterygota</taxon>
        <taxon>Lepidoptera</taxon>
        <taxon>Glossata</taxon>
        <taxon>Ditrysia</taxon>
        <taxon>Papilionoidea</taxon>
        <taxon>Nymphalidae</taxon>
        <taxon>Satyrinae</taxon>
        <taxon>Satyrini</taxon>
        <taxon>Mycalesina</taxon>
        <taxon>Bicyclus</taxon>
    </lineage>
</organism>
<dbReference type="InterPro" id="IPR011330">
    <property type="entry name" value="Glyco_hydro/deAcase_b/a-brl"/>
</dbReference>
<reference evidence="4" key="2">
    <citation type="submission" date="2025-08" db="UniProtKB">
        <authorList>
            <consortium name="RefSeq"/>
        </authorList>
    </citation>
    <scope>IDENTIFICATION</scope>
</reference>
<sequence>MHYNICRSKYQGNMRSVVVVFLVAIYFAVAYAEDELPLAEPCDEDLCKAPDCRCSSQDIPGNLEPRNTPQFVLLTFDDAITELNTQTYRSIIYRRTNANKCPIGVTFFMHHEYTDYIMVNELYNQGFEIALHSISHRIPQDFWRYASYEELMREIGDQKQQIAFFANIPVNTIHGVRSPFLQMSGNNTFKMMQSAGITYDSSWPTTRFTDPGMWPYTLDFESTQDCVVGPCPTASIPGPWVIPMITWTDLGGFPCSMVDACFHTPDTEEEWFQFFFKNFQKHYFGNRAPFGFYIHEAFIRPRPHVWRAIERFLDVLNNINDVFMVNANEVIDWVKNPIPVNEYVKKDCRRTTPAACRPTICPGLFSADTEKRYYMRVCSRCPRSYPWVNNPLGL</sequence>
<protein>
    <submittedName>
        <fullName evidence="4">Chitin deacetylase 8-like</fullName>
    </submittedName>
</protein>
<dbReference type="PANTHER" id="PTHR45985:SF8">
    <property type="entry name" value="CHITIN DEACETYLASE-LIKE 9, ISOFORM A"/>
    <property type="match status" value="1"/>
</dbReference>
<evidence type="ECO:0000259" key="2">
    <source>
        <dbReference type="Pfam" id="PF01522"/>
    </source>
</evidence>
<feature type="chain" id="PRO_5045081559" evidence="1">
    <location>
        <begin position="33"/>
        <end position="394"/>
    </location>
</feature>
<dbReference type="RefSeq" id="XP_052740962.1">
    <property type="nucleotide sequence ID" value="XM_052885002.1"/>
</dbReference>
<proteinExistence type="predicted"/>
<dbReference type="SUPFAM" id="SSF88713">
    <property type="entry name" value="Glycoside hydrolase/deacetylase"/>
    <property type="match status" value="1"/>
</dbReference>
<dbReference type="PANTHER" id="PTHR45985">
    <property type="match status" value="1"/>
</dbReference>
<dbReference type="InterPro" id="IPR052740">
    <property type="entry name" value="CE4"/>
</dbReference>
<dbReference type="GeneID" id="128198650"/>
<feature type="signal peptide" evidence="1">
    <location>
        <begin position="1"/>
        <end position="32"/>
    </location>
</feature>
<gene>
    <name evidence="4" type="primary">LOC128198650</name>
</gene>
<keyword evidence="1" id="KW-0732">Signal</keyword>
<evidence type="ECO:0000313" key="3">
    <source>
        <dbReference type="Proteomes" id="UP001652582"/>
    </source>
</evidence>
<accession>A0ABM3LPF6</accession>
<dbReference type="InterPro" id="IPR002509">
    <property type="entry name" value="NODB_dom"/>
</dbReference>
<evidence type="ECO:0000313" key="4">
    <source>
        <dbReference type="RefSeq" id="XP_052740962.1"/>
    </source>
</evidence>
<reference evidence="3" key="1">
    <citation type="submission" date="2025-05" db="UniProtKB">
        <authorList>
            <consortium name="RefSeq"/>
        </authorList>
    </citation>
    <scope>NUCLEOTIDE SEQUENCE [LARGE SCALE GENOMIC DNA]</scope>
</reference>
<evidence type="ECO:0000256" key="1">
    <source>
        <dbReference type="SAM" id="SignalP"/>
    </source>
</evidence>
<name>A0ABM3LPF6_BICAN</name>
<keyword evidence="3" id="KW-1185">Reference proteome</keyword>